<dbReference type="EMBL" id="FOZL01000001">
    <property type="protein sequence ID" value="SFS18505.1"/>
    <property type="molecule type" value="Genomic_DNA"/>
</dbReference>
<dbReference type="Proteomes" id="UP000199024">
    <property type="component" value="Unassembled WGS sequence"/>
</dbReference>
<evidence type="ECO:0000256" key="1">
    <source>
        <dbReference type="ARBA" id="ARBA00009353"/>
    </source>
</evidence>
<dbReference type="SUPFAM" id="SSF51735">
    <property type="entry name" value="NAD(P)-binding Rossmann-fold domains"/>
    <property type="match status" value="1"/>
</dbReference>
<keyword evidence="5" id="KW-1185">Reference proteome</keyword>
<accession>A0A1I6MS10</accession>
<organism evidence="4 5">
    <name type="scientific">Granulicella pectinivorans</name>
    <dbReference type="NCBI Taxonomy" id="474950"/>
    <lineage>
        <taxon>Bacteria</taxon>
        <taxon>Pseudomonadati</taxon>
        <taxon>Acidobacteriota</taxon>
        <taxon>Terriglobia</taxon>
        <taxon>Terriglobales</taxon>
        <taxon>Acidobacteriaceae</taxon>
        <taxon>Granulicella</taxon>
    </lineage>
</organism>
<evidence type="ECO:0000313" key="4">
    <source>
        <dbReference type="EMBL" id="SFS18505.1"/>
    </source>
</evidence>
<reference evidence="4 5" key="1">
    <citation type="submission" date="2016-10" db="EMBL/GenBank/DDBJ databases">
        <authorList>
            <person name="de Groot N.N."/>
        </authorList>
    </citation>
    <scope>NUCLEOTIDE SEQUENCE [LARGE SCALE GENOMIC DNA]</scope>
    <source>
        <strain evidence="4 5">DSM 21001</strain>
    </source>
</reference>
<dbReference type="OrthoDB" id="9801773at2"/>
<sequence>MRIVLPGGSGQVGQMLARHFHARGHRVTVLSRSAHPSPWKTLSWDGRTTGDWVTALEGSDLCINLTGRFVNCRYNQANRREIVASRVDATRVLGQVIAGLDRPPALWMNASTATIYRHTLDTQQPNDEFTGVLGGGEPGAPDTWNFSISVAKAWEQAFDEIPTPRTRKVALRSALTLSPDQGGVFDVLLGLVRHGLGGTQGSGKQWVSWIHEVDFIAAVEWIVGHPELEGPVNLAAPSPIHNRDFMRVLRETCGVRIGLPAPAFLIEIGTRFMQTESELVLKSRRVVPGKLMQSGFEFRFEDWPGAAKELVKRWRALQR</sequence>
<dbReference type="PANTHER" id="PTHR11092:SF0">
    <property type="entry name" value="EPIMERASE FAMILY PROTEIN SDR39U1"/>
    <property type="match status" value="1"/>
</dbReference>
<dbReference type="InterPro" id="IPR010099">
    <property type="entry name" value="SDR39U1"/>
</dbReference>
<evidence type="ECO:0000259" key="3">
    <source>
        <dbReference type="Pfam" id="PF08338"/>
    </source>
</evidence>
<protein>
    <recommendedName>
        <fullName evidence="6">DUF1731 domain-containing protein</fullName>
    </recommendedName>
</protein>
<dbReference type="STRING" id="474950.SAMN05421771_3484"/>
<gene>
    <name evidence="4" type="ORF">SAMN05421771_3484</name>
</gene>
<dbReference type="Gene3D" id="3.40.50.720">
    <property type="entry name" value="NAD(P)-binding Rossmann-like Domain"/>
    <property type="match status" value="1"/>
</dbReference>
<evidence type="ECO:0000313" key="5">
    <source>
        <dbReference type="Proteomes" id="UP000199024"/>
    </source>
</evidence>
<dbReference type="PANTHER" id="PTHR11092">
    <property type="entry name" value="SUGAR NUCLEOTIDE EPIMERASE RELATED"/>
    <property type="match status" value="1"/>
</dbReference>
<evidence type="ECO:0000259" key="2">
    <source>
        <dbReference type="Pfam" id="PF01370"/>
    </source>
</evidence>
<dbReference type="InterPro" id="IPR013549">
    <property type="entry name" value="DUF1731"/>
</dbReference>
<dbReference type="Pfam" id="PF01370">
    <property type="entry name" value="Epimerase"/>
    <property type="match status" value="1"/>
</dbReference>
<proteinExistence type="inferred from homology"/>
<dbReference type="Pfam" id="PF08338">
    <property type="entry name" value="DUF1731"/>
    <property type="match status" value="1"/>
</dbReference>
<feature type="domain" description="NAD-dependent epimerase/dehydratase" evidence="2">
    <location>
        <begin position="4"/>
        <end position="228"/>
    </location>
</feature>
<name>A0A1I6MS10_9BACT</name>
<dbReference type="NCBIfam" id="TIGR01777">
    <property type="entry name" value="yfcH"/>
    <property type="match status" value="1"/>
</dbReference>
<dbReference type="RefSeq" id="WP_089841057.1">
    <property type="nucleotide sequence ID" value="NZ_FOZL01000001.1"/>
</dbReference>
<dbReference type="AlphaFoldDB" id="A0A1I6MS10"/>
<evidence type="ECO:0008006" key="6">
    <source>
        <dbReference type="Google" id="ProtNLM"/>
    </source>
</evidence>
<dbReference type="InterPro" id="IPR001509">
    <property type="entry name" value="Epimerase_deHydtase"/>
</dbReference>
<dbReference type="InterPro" id="IPR036291">
    <property type="entry name" value="NAD(P)-bd_dom_sf"/>
</dbReference>
<feature type="domain" description="DUF1731" evidence="3">
    <location>
        <begin position="261"/>
        <end position="310"/>
    </location>
</feature>
<comment type="similarity">
    <text evidence="1">Belongs to the NAD(P)-dependent epimerase/dehydratase family. SDR39U1 subfamily.</text>
</comment>